<evidence type="ECO:0000256" key="1">
    <source>
        <dbReference type="SAM" id="MobiDB-lite"/>
    </source>
</evidence>
<reference evidence="3" key="2">
    <citation type="submission" date="2021-08" db="EMBL/GenBank/DDBJ databases">
        <authorList>
            <person name="Tani A."/>
            <person name="Ola A."/>
            <person name="Ogura Y."/>
            <person name="Katsura K."/>
            <person name="Hayashi T."/>
        </authorList>
    </citation>
    <scope>NUCLEOTIDE SEQUENCE</scope>
    <source>
        <strain evidence="3">DSM 14458</strain>
    </source>
</reference>
<gene>
    <name evidence="3" type="ORF">BGCPKDLD_3214</name>
</gene>
<reference evidence="3" key="1">
    <citation type="journal article" date="2021" name="Front. Microbiol.">
        <title>Comprehensive Comparative Genomics and Phenotyping of Methylobacterium Species.</title>
        <authorList>
            <person name="Alessa O."/>
            <person name="Ogura Y."/>
            <person name="Fujitani Y."/>
            <person name="Takami H."/>
            <person name="Hayashi T."/>
            <person name="Sahin N."/>
            <person name="Tani A."/>
        </authorList>
    </citation>
    <scope>NUCLEOTIDE SEQUENCE</scope>
    <source>
        <strain evidence="3">DSM 14458</strain>
    </source>
</reference>
<comment type="caution">
    <text evidence="3">The sequence shown here is derived from an EMBL/GenBank/DDBJ whole genome shotgun (WGS) entry which is preliminary data.</text>
</comment>
<protein>
    <recommendedName>
        <fullName evidence="5">DUF983 domain-containing protein</fullName>
    </recommendedName>
</protein>
<dbReference type="RefSeq" id="WP_137827249.1">
    <property type="nucleotide sequence ID" value="NZ_BPRE01000009.1"/>
</dbReference>
<keyword evidence="4" id="KW-1185">Reference proteome</keyword>
<sequence length="164" mass="17420">MDIQAFPPPDAAAATRTRLIPAMARGFLNRCPHCGKGRLFGRFLKVRPECEACGLAMAEHRADDLPPYLVIFLVGHLVGYLVLEVEMGYDVPLWLSLTVWPLLTLVLALGLLQPVKGAVIGLQYAFGMHGFSMAPPARDGLGAGERRGGEAGTRTGGAPGLGNA</sequence>
<evidence type="ECO:0000313" key="4">
    <source>
        <dbReference type="Proteomes" id="UP001055093"/>
    </source>
</evidence>
<feature type="transmembrane region" description="Helical" evidence="2">
    <location>
        <begin position="65"/>
        <end position="82"/>
    </location>
</feature>
<dbReference type="InterPro" id="IPR009325">
    <property type="entry name" value="DUF983"/>
</dbReference>
<feature type="transmembrane region" description="Helical" evidence="2">
    <location>
        <begin position="94"/>
        <end position="112"/>
    </location>
</feature>
<evidence type="ECO:0008006" key="5">
    <source>
        <dbReference type="Google" id="ProtNLM"/>
    </source>
</evidence>
<proteinExistence type="predicted"/>
<evidence type="ECO:0000313" key="3">
    <source>
        <dbReference type="EMBL" id="GJE76618.1"/>
    </source>
</evidence>
<dbReference type="EMBL" id="BPRE01000009">
    <property type="protein sequence ID" value="GJE76618.1"/>
    <property type="molecule type" value="Genomic_DNA"/>
</dbReference>
<name>A0ABQ4UWY2_9HYPH</name>
<organism evidence="3 4">
    <name type="scientific">Methylorubrum suomiense</name>
    <dbReference type="NCBI Taxonomy" id="144191"/>
    <lineage>
        <taxon>Bacteria</taxon>
        <taxon>Pseudomonadati</taxon>
        <taxon>Pseudomonadota</taxon>
        <taxon>Alphaproteobacteria</taxon>
        <taxon>Hyphomicrobiales</taxon>
        <taxon>Methylobacteriaceae</taxon>
        <taxon>Methylorubrum</taxon>
    </lineage>
</organism>
<dbReference type="Pfam" id="PF06170">
    <property type="entry name" value="DUF983"/>
    <property type="match status" value="1"/>
</dbReference>
<keyword evidence="2" id="KW-1133">Transmembrane helix</keyword>
<dbReference type="Proteomes" id="UP001055093">
    <property type="component" value="Unassembled WGS sequence"/>
</dbReference>
<feature type="compositionally biased region" description="Gly residues" evidence="1">
    <location>
        <begin position="150"/>
        <end position="164"/>
    </location>
</feature>
<feature type="region of interest" description="Disordered" evidence="1">
    <location>
        <begin position="142"/>
        <end position="164"/>
    </location>
</feature>
<keyword evidence="2" id="KW-0472">Membrane</keyword>
<accession>A0ABQ4UWY2</accession>
<keyword evidence="2" id="KW-0812">Transmembrane</keyword>
<evidence type="ECO:0000256" key="2">
    <source>
        <dbReference type="SAM" id="Phobius"/>
    </source>
</evidence>